<dbReference type="PANTHER" id="PTHR30250:SF10">
    <property type="entry name" value="LIPOPOLYSACCHARIDE BIOSYNTHESIS PROTEIN WZXC"/>
    <property type="match status" value="1"/>
</dbReference>
<keyword evidence="4 7" id="KW-0812">Transmembrane</keyword>
<organism evidence="8 9">
    <name type="scientific">Negadavirga shengliensis</name>
    <dbReference type="NCBI Taxonomy" id="1389218"/>
    <lineage>
        <taxon>Bacteria</taxon>
        <taxon>Pseudomonadati</taxon>
        <taxon>Bacteroidota</taxon>
        <taxon>Cytophagia</taxon>
        <taxon>Cytophagales</taxon>
        <taxon>Cyclobacteriaceae</taxon>
        <taxon>Negadavirga</taxon>
    </lineage>
</organism>
<feature type="transmembrane region" description="Helical" evidence="7">
    <location>
        <begin position="331"/>
        <end position="351"/>
    </location>
</feature>
<dbReference type="Proteomes" id="UP001595818">
    <property type="component" value="Unassembled WGS sequence"/>
</dbReference>
<evidence type="ECO:0000256" key="4">
    <source>
        <dbReference type="ARBA" id="ARBA00022692"/>
    </source>
</evidence>
<dbReference type="InterPro" id="IPR050833">
    <property type="entry name" value="Poly_Biosynth_Transport"/>
</dbReference>
<feature type="transmembrane region" description="Helical" evidence="7">
    <location>
        <begin position="445"/>
        <end position="465"/>
    </location>
</feature>
<dbReference type="PANTHER" id="PTHR30250">
    <property type="entry name" value="PST FAMILY PREDICTED COLANIC ACID TRANSPORTER"/>
    <property type="match status" value="1"/>
</dbReference>
<keyword evidence="5 7" id="KW-1133">Transmembrane helix</keyword>
<evidence type="ECO:0000256" key="6">
    <source>
        <dbReference type="ARBA" id="ARBA00023136"/>
    </source>
</evidence>
<keyword evidence="6 7" id="KW-0472">Membrane</keyword>
<name>A0ABV9SYV4_9BACT</name>
<comment type="subcellular location">
    <subcellularLocation>
        <location evidence="1">Cell membrane</location>
        <topology evidence="1">Multi-pass membrane protein</topology>
    </subcellularLocation>
</comment>
<evidence type="ECO:0000256" key="7">
    <source>
        <dbReference type="SAM" id="Phobius"/>
    </source>
</evidence>
<dbReference type="CDD" id="cd13127">
    <property type="entry name" value="MATE_tuaB_like"/>
    <property type="match status" value="1"/>
</dbReference>
<feature type="transmembrane region" description="Helical" evidence="7">
    <location>
        <begin position="84"/>
        <end position="111"/>
    </location>
</feature>
<feature type="transmembrane region" description="Helical" evidence="7">
    <location>
        <begin position="363"/>
        <end position="382"/>
    </location>
</feature>
<feature type="transmembrane region" description="Helical" evidence="7">
    <location>
        <begin position="233"/>
        <end position="254"/>
    </location>
</feature>
<feature type="transmembrane region" description="Helical" evidence="7">
    <location>
        <begin position="420"/>
        <end position="439"/>
    </location>
</feature>
<reference evidence="9" key="1">
    <citation type="journal article" date="2019" name="Int. J. Syst. Evol. Microbiol.">
        <title>The Global Catalogue of Microorganisms (GCM) 10K type strain sequencing project: providing services to taxonomists for standard genome sequencing and annotation.</title>
        <authorList>
            <consortium name="The Broad Institute Genomics Platform"/>
            <consortium name="The Broad Institute Genome Sequencing Center for Infectious Disease"/>
            <person name="Wu L."/>
            <person name="Ma J."/>
        </authorList>
    </citation>
    <scope>NUCLEOTIDE SEQUENCE [LARGE SCALE GENOMIC DNA]</scope>
    <source>
        <strain evidence="9">CGMCC 4.7466</strain>
    </source>
</reference>
<evidence type="ECO:0000313" key="8">
    <source>
        <dbReference type="EMBL" id="MFC4871564.1"/>
    </source>
</evidence>
<evidence type="ECO:0000256" key="5">
    <source>
        <dbReference type="ARBA" id="ARBA00022989"/>
    </source>
</evidence>
<evidence type="ECO:0000256" key="2">
    <source>
        <dbReference type="ARBA" id="ARBA00007430"/>
    </source>
</evidence>
<sequence length="482" mass="52836">MSKIKQQAISGILWNGLRLIINVGSSFVIKLVLARVLFPEEFGVVGMAVVFTGFVQVLNDLGIGSALIQKKEEKLRSAHFHTAFWFGVGWALFMYLVVSVVVAPFAAVFYGEPILKSLIPVLGLGILSSPVNLVHKAQLTKSMNFKKIAIIDNTSNLSAGVLSLILAFAGAGVWSLAFNAVASIVIAMPQYFLATGWRPKCVVEKAAFKDVFGFGIYTTGTNITNYLIGNVDYLLIGKLLSAHALGAYTFAFILTNTFRGKLMAVINTVLYPLYSRIQDNPAALKKYYLKTVEYNSIAIFPIMVFLIAFADSIILPVFGSKWVDAMNPLKILSLSVMVHMMVNSNTALIRGMGRPGLEMKLQLVKAVIFLPLLYLGISYFGITGAAFAILLNKVIAVGIAQYTFKYLLSLKVSTGEFFDAVKYPWLASIVAYAVVNVMVTYASMHYAIAAFLLFGTYGAVIYMFLGGELKAQLKEVRELKKM</sequence>
<protein>
    <submittedName>
        <fullName evidence="8">Lipopolysaccharide biosynthesis protein</fullName>
    </submittedName>
</protein>
<accession>A0ABV9SYV4</accession>
<keyword evidence="3" id="KW-1003">Cell membrane</keyword>
<dbReference type="EMBL" id="JBHSJJ010000003">
    <property type="protein sequence ID" value="MFC4871564.1"/>
    <property type="molecule type" value="Genomic_DNA"/>
</dbReference>
<proteinExistence type="inferred from homology"/>
<dbReference type="RefSeq" id="WP_377063140.1">
    <property type="nucleotide sequence ID" value="NZ_JBHSJJ010000003.1"/>
</dbReference>
<keyword evidence="9" id="KW-1185">Reference proteome</keyword>
<feature type="transmembrane region" description="Helical" evidence="7">
    <location>
        <begin position="117"/>
        <end position="135"/>
    </location>
</feature>
<feature type="transmembrane region" description="Helical" evidence="7">
    <location>
        <begin position="12"/>
        <end position="38"/>
    </location>
</feature>
<evidence type="ECO:0000313" key="9">
    <source>
        <dbReference type="Proteomes" id="UP001595818"/>
    </source>
</evidence>
<dbReference type="Pfam" id="PF13440">
    <property type="entry name" value="Polysacc_synt_3"/>
    <property type="match status" value="1"/>
</dbReference>
<feature type="transmembrane region" description="Helical" evidence="7">
    <location>
        <begin position="44"/>
        <end position="63"/>
    </location>
</feature>
<evidence type="ECO:0000256" key="3">
    <source>
        <dbReference type="ARBA" id="ARBA00022475"/>
    </source>
</evidence>
<evidence type="ECO:0000256" key="1">
    <source>
        <dbReference type="ARBA" id="ARBA00004651"/>
    </source>
</evidence>
<feature type="transmembrane region" description="Helical" evidence="7">
    <location>
        <begin position="294"/>
        <end position="319"/>
    </location>
</feature>
<gene>
    <name evidence="8" type="ORF">ACFPFU_07690</name>
</gene>
<feature type="transmembrane region" description="Helical" evidence="7">
    <location>
        <begin position="156"/>
        <end position="188"/>
    </location>
</feature>
<comment type="similarity">
    <text evidence="2">Belongs to the polysaccharide synthase family.</text>
</comment>
<comment type="caution">
    <text evidence="8">The sequence shown here is derived from an EMBL/GenBank/DDBJ whole genome shotgun (WGS) entry which is preliminary data.</text>
</comment>